<sequence>MTPRDLRRRALALAGAALLASALPPAPARAGTEDAVGAADLLAALGDCRPVSRGSYRSDRGAPADIPVCGTRDVAFWTADMDIDCDGRAGARCNRRTDPDFRPTTAFRQSDGRYLSAETLPFVVVPRPSRLWDHRAYGVAGGSVVAVVHRDRVRYAVVGDTGPADIIGEASYAAAKDLGLDPDPRAGGTGGGVTYIVFRNARVNPVEDHRRAVTRGEALTRAFLRDSRRNEPEQTPAR</sequence>
<dbReference type="InterPro" id="IPR009939">
    <property type="entry name" value="Chitosanase_fungal"/>
</dbReference>
<evidence type="ECO:0000256" key="1">
    <source>
        <dbReference type="ARBA" id="ARBA00004613"/>
    </source>
</evidence>
<evidence type="ECO:0000313" key="10">
    <source>
        <dbReference type="Proteomes" id="UP000620156"/>
    </source>
</evidence>
<dbReference type="EMBL" id="BMQK01000003">
    <property type="protein sequence ID" value="GGQ49938.1"/>
    <property type="molecule type" value="Genomic_DNA"/>
</dbReference>
<dbReference type="GO" id="GO:0005576">
    <property type="term" value="C:extracellular region"/>
    <property type="evidence" value="ECO:0007669"/>
    <property type="project" value="UniProtKB-SubCell"/>
</dbReference>
<keyword evidence="10" id="KW-1185">Reference proteome</keyword>
<reference evidence="9" key="1">
    <citation type="journal article" date="2014" name="Int. J. Syst. Evol. Microbiol.">
        <title>Complete genome sequence of Corynebacterium casei LMG S-19264T (=DSM 44701T), isolated from a smear-ripened cheese.</title>
        <authorList>
            <consortium name="US DOE Joint Genome Institute (JGI-PGF)"/>
            <person name="Walter F."/>
            <person name="Albersmeier A."/>
            <person name="Kalinowski J."/>
            <person name="Ruckert C."/>
        </authorList>
    </citation>
    <scope>NUCLEOTIDE SEQUENCE</scope>
    <source>
        <strain evidence="9">JCM 3131</strain>
    </source>
</reference>
<dbReference type="RefSeq" id="WP_229820910.1">
    <property type="nucleotide sequence ID" value="NZ_BMQK01000003.1"/>
</dbReference>
<comment type="subcellular location">
    <subcellularLocation>
        <location evidence="1">Secreted</location>
    </subcellularLocation>
</comment>
<organism evidence="9 10">
    <name type="scientific">Streptomyces ruber</name>
    <dbReference type="NCBI Taxonomy" id="83378"/>
    <lineage>
        <taxon>Bacteria</taxon>
        <taxon>Bacillati</taxon>
        <taxon>Actinomycetota</taxon>
        <taxon>Actinomycetes</taxon>
        <taxon>Kitasatosporales</taxon>
        <taxon>Streptomycetaceae</taxon>
        <taxon>Streptomyces</taxon>
    </lineage>
</organism>
<evidence type="ECO:0000256" key="5">
    <source>
        <dbReference type="ARBA" id="ARBA00023277"/>
    </source>
</evidence>
<reference evidence="9" key="2">
    <citation type="submission" date="2020-09" db="EMBL/GenBank/DDBJ databases">
        <authorList>
            <person name="Sun Q."/>
            <person name="Ohkuma M."/>
        </authorList>
    </citation>
    <scope>NUCLEOTIDE SEQUENCE</scope>
    <source>
        <strain evidence="9">JCM 3131</strain>
    </source>
</reference>
<evidence type="ECO:0000256" key="3">
    <source>
        <dbReference type="ARBA" id="ARBA00022729"/>
    </source>
</evidence>
<evidence type="ECO:0000256" key="8">
    <source>
        <dbReference type="SAM" id="SignalP"/>
    </source>
</evidence>
<keyword evidence="2" id="KW-0964">Secreted</keyword>
<evidence type="ECO:0000256" key="7">
    <source>
        <dbReference type="ARBA" id="ARBA00023326"/>
    </source>
</evidence>
<keyword evidence="7" id="KW-0624">Polysaccharide degradation</keyword>
<dbReference type="GO" id="GO:0016977">
    <property type="term" value="F:chitosanase activity"/>
    <property type="evidence" value="ECO:0007669"/>
    <property type="project" value="InterPro"/>
</dbReference>
<feature type="chain" id="PRO_5037571561" description="Secreted protein" evidence="8">
    <location>
        <begin position="31"/>
        <end position="238"/>
    </location>
</feature>
<evidence type="ECO:0000256" key="2">
    <source>
        <dbReference type="ARBA" id="ARBA00022525"/>
    </source>
</evidence>
<dbReference type="PANTHER" id="PTHR42061">
    <property type="entry name" value="ENDO-CHITOSANASE"/>
    <property type="match status" value="1"/>
</dbReference>
<keyword evidence="4" id="KW-0378">Hydrolase</keyword>
<keyword evidence="5" id="KW-0119">Carbohydrate metabolism</keyword>
<dbReference type="AlphaFoldDB" id="A0A918BAP2"/>
<evidence type="ECO:0000313" key="9">
    <source>
        <dbReference type="EMBL" id="GGQ49938.1"/>
    </source>
</evidence>
<comment type="caution">
    <text evidence="9">The sequence shown here is derived from an EMBL/GenBank/DDBJ whole genome shotgun (WGS) entry which is preliminary data.</text>
</comment>
<accession>A0A918BAP2</accession>
<dbReference type="Proteomes" id="UP000620156">
    <property type="component" value="Unassembled WGS sequence"/>
</dbReference>
<name>A0A918BAP2_9ACTN</name>
<keyword evidence="3 8" id="KW-0732">Signal</keyword>
<evidence type="ECO:0000256" key="6">
    <source>
        <dbReference type="ARBA" id="ARBA00023295"/>
    </source>
</evidence>
<dbReference type="Pfam" id="PF07335">
    <property type="entry name" value="Glyco_hydro_75"/>
    <property type="match status" value="1"/>
</dbReference>
<feature type="signal peptide" evidence="8">
    <location>
        <begin position="1"/>
        <end position="30"/>
    </location>
</feature>
<dbReference type="PANTHER" id="PTHR42061:SF6">
    <property type="entry name" value="ENDO-CHITOSANASE"/>
    <property type="match status" value="1"/>
</dbReference>
<dbReference type="InterPro" id="IPR006311">
    <property type="entry name" value="TAT_signal"/>
</dbReference>
<evidence type="ECO:0008006" key="11">
    <source>
        <dbReference type="Google" id="ProtNLM"/>
    </source>
</evidence>
<gene>
    <name evidence="9" type="ORF">GCM10010145_18630</name>
</gene>
<protein>
    <recommendedName>
        <fullName evidence="11">Secreted protein</fullName>
    </recommendedName>
</protein>
<dbReference type="PROSITE" id="PS51318">
    <property type="entry name" value="TAT"/>
    <property type="match status" value="1"/>
</dbReference>
<proteinExistence type="predicted"/>
<dbReference type="GO" id="GO:0000272">
    <property type="term" value="P:polysaccharide catabolic process"/>
    <property type="evidence" value="ECO:0007669"/>
    <property type="project" value="UniProtKB-KW"/>
</dbReference>
<evidence type="ECO:0000256" key="4">
    <source>
        <dbReference type="ARBA" id="ARBA00022801"/>
    </source>
</evidence>
<keyword evidence="6" id="KW-0326">Glycosidase</keyword>